<organism evidence="8 9">
    <name type="scientific">Ceratitis capitata</name>
    <name type="common">Mediterranean fruit fly</name>
    <name type="synonym">Tephritis capitata</name>
    <dbReference type="NCBI Taxonomy" id="7213"/>
    <lineage>
        <taxon>Eukaryota</taxon>
        <taxon>Metazoa</taxon>
        <taxon>Ecdysozoa</taxon>
        <taxon>Arthropoda</taxon>
        <taxon>Hexapoda</taxon>
        <taxon>Insecta</taxon>
        <taxon>Pterygota</taxon>
        <taxon>Neoptera</taxon>
        <taxon>Endopterygota</taxon>
        <taxon>Diptera</taxon>
        <taxon>Brachycera</taxon>
        <taxon>Muscomorpha</taxon>
        <taxon>Tephritoidea</taxon>
        <taxon>Tephritidae</taxon>
        <taxon>Ceratitis</taxon>
        <taxon>Ceratitis</taxon>
    </lineage>
</organism>
<dbReference type="PANTHER" id="PTHR48182">
    <property type="entry name" value="PROTEIN SERAC1"/>
    <property type="match status" value="1"/>
</dbReference>
<dbReference type="PANTHER" id="PTHR48182:SF2">
    <property type="entry name" value="PROTEIN SERAC1"/>
    <property type="match status" value="1"/>
</dbReference>
<feature type="region of interest" description="Disordered" evidence="7">
    <location>
        <begin position="145"/>
        <end position="187"/>
    </location>
</feature>
<feature type="compositionally biased region" description="Basic and acidic residues" evidence="7">
    <location>
        <begin position="168"/>
        <end position="177"/>
    </location>
</feature>
<dbReference type="InterPro" id="IPR052374">
    <property type="entry name" value="SERAC1"/>
</dbReference>
<evidence type="ECO:0000256" key="4">
    <source>
        <dbReference type="ARBA" id="ARBA00022824"/>
    </source>
</evidence>
<reference evidence="8" key="1">
    <citation type="submission" date="2020-11" db="EMBL/GenBank/DDBJ databases">
        <authorList>
            <person name="Whitehead M."/>
        </authorList>
    </citation>
    <scope>NUCLEOTIDE SEQUENCE</scope>
    <source>
        <strain evidence="8">EGII</strain>
    </source>
</reference>
<keyword evidence="9" id="KW-1185">Reference proteome</keyword>
<dbReference type="Gene3D" id="3.40.50.1820">
    <property type="entry name" value="alpha/beta hydrolase"/>
    <property type="match status" value="1"/>
</dbReference>
<evidence type="ECO:0000256" key="6">
    <source>
        <dbReference type="ARBA" id="ARBA00023136"/>
    </source>
</evidence>
<keyword evidence="4" id="KW-0256">Endoplasmic reticulum</keyword>
<feature type="compositionally biased region" description="Low complexity" evidence="7">
    <location>
        <begin position="147"/>
        <end position="159"/>
    </location>
</feature>
<protein>
    <submittedName>
        <fullName evidence="8">(Mediterranean fruit fly) hypothetical protein</fullName>
    </submittedName>
</protein>
<comment type="caution">
    <text evidence="8">The sequence shown here is derived from an EMBL/GenBank/DDBJ whole genome shotgun (WGS) entry which is preliminary data.</text>
</comment>
<evidence type="ECO:0000256" key="3">
    <source>
        <dbReference type="ARBA" id="ARBA00004370"/>
    </source>
</evidence>
<dbReference type="GO" id="GO:0005783">
    <property type="term" value="C:endoplasmic reticulum"/>
    <property type="evidence" value="ECO:0007669"/>
    <property type="project" value="UniProtKB-SubCell"/>
</dbReference>
<dbReference type="EMBL" id="CAJHJT010000001">
    <property type="protein sequence ID" value="CAD6995259.1"/>
    <property type="molecule type" value="Genomic_DNA"/>
</dbReference>
<sequence>MLTANQNVYYTADTTTTTKRTTKPTPETVILANENKIINTKTNNNVVVDVVDNRCSKDKNLNDLYSTTLTTTTTTTTTTATAINKARTVMSHNHGVAVPMLEDGEEQEQVSPEQLDDENENYVIDIGTMQIADESNHTAEATAFITDSNSSDSNNKSNNARQGTPGEDEAKLGKESAMEAEIETSEKRGELGINEGTCQTRCDNVDTETKTETEAKVKEELDQNYLHEIEISSVDEEQIISELVDASGQGTCAEAKQSNGVRIAFGIILRLMLPLANGVMRGFKGIRDARFLRVLKSVASSRQSLANLMAFAANTISLNLSSVQVSQRIEPILKLLKIRHTRDGVESLPDTPAIEDASCFPTTDVTPTPPSTPTKPDTLNMPFMPTGLPSEPSSFMPTFSTGKRKPTAPQTPAPKCCTLNVLAEPPPGQPILADIIFIHGLHGSQVNTWRQGLWENERQPEQFERPPKPPVRPPKRPKHTRTAPLHPPHKQKRARFAKCESSQRASVDAMGYDEMKYLDDGFFDATEQELKNSASYACGAPQDIQNCDGIEYSFPTFRLRLNDNGRQLQSATDKMNESFASGATDEPHRSSTKSTEDNSSKPKAATAKLSVDDPNYSKCWPGDWLPLDCPGVRVIALNYTTDPYLWRPLWKKKEPRSNLIERAREMTELLVKHRVGCGRPIVWVGHSKGGLFIKQIMVDAWESGRPAVAPLWRSSRGVFFYSVPHRGSHLACIKAPLLARSVEMLDIEKNNKYLLDLHRRFAGLYHLGHIKIEVFSFVETALTLMSVLYLRIVGVDSADPGFGDVCGIRLDHREICKPRSRECILYKELVKMINKVC</sequence>
<accession>A0A811U8T5</accession>
<evidence type="ECO:0000256" key="5">
    <source>
        <dbReference type="ARBA" id="ARBA00023128"/>
    </source>
</evidence>
<feature type="compositionally biased region" description="Basic and acidic residues" evidence="7">
    <location>
        <begin position="458"/>
        <end position="467"/>
    </location>
</feature>
<dbReference type="GO" id="GO:0016020">
    <property type="term" value="C:membrane"/>
    <property type="evidence" value="ECO:0007669"/>
    <property type="project" value="UniProtKB-SubCell"/>
</dbReference>
<name>A0A811U8T5_CERCA</name>
<feature type="compositionally biased region" description="Basic residues" evidence="7">
    <location>
        <begin position="473"/>
        <end position="496"/>
    </location>
</feature>
<dbReference type="AlphaFoldDB" id="A0A811U8T5"/>
<dbReference type="OrthoDB" id="5086500at2759"/>
<feature type="compositionally biased region" description="Basic and acidic residues" evidence="7">
    <location>
        <begin position="585"/>
        <end position="600"/>
    </location>
</feature>
<keyword evidence="6" id="KW-0472">Membrane</keyword>
<proteinExistence type="predicted"/>
<evidence type="ECO:0000256" key="7">
    <source>
        <dbReference type="SAM" id="MobiDB-lite"/>
    </source>
</evidence>
<dbReference type="Proteomes" id="UP000606786">
    <property type="component" value="Unassembled WGS sequence"/>
</dbReference>
<dbReference type="InterPro" id="IPR029058">
    <property type="entry name" value="AB_hydrolase_fold"/>
</dbReference>
<dbReference type="GO" id="GO:0005739">
    <property type="term" value="C:mitochondrion"/>
    <property type="evidence" value="ECO:0007669"/>
    <property type="project" value="UniProtKB-SubCell"/>
</dbReference>
<gene>
    <name evidence="8" type="ORF">CCAP1982_LOCUS3980</name>
</gene>
<feature type="region of interest" description="Disordered" evidence="7">
    <location>
        <begin position="569"/>
        <end position="607"/>
    </location>
</feature>
<evidence type="ECO:0000256" key="1">
    <source>
        <dbReference type="ARBA" id="ARBA00004173"/>
    </source>
</evidence>
<evidence type="ECO:0000313" key="9">
    <source>
        <dbReference type="Proteomes" id="UP000606786"/>
    </source>
</evidence>
<keyword evidence="5" id="KW-0496">Mitochondrion</keyword>
<feature type="region of interest" description="Disordered" evidence="7">
    <location>
        <begin position="349"/>
        <end position="380"/>
    </location>
</feature>
<evidence type="ECO:0000256" key="2">
    <source>
        <dbReference type="ARBA" id="ARBA00004240"/>
    </source>
</evidence>
<feature type="region of interest" description="Disordered" evidence="7">
    <location>
        <begin position="458"/>
        <end position="502"/>
    </location>
</feature>
<feature type="compositionally biased region" description="Polar residues" evidence="7">
    <location>
        <begin position="569"/>
        <end position="581"/>
    </location>
</feature>
<comment type="subcellular location">
    <subcellularLocation>
        <location evidence="2">Endoplasmic reticulum</location>
    </subcellularLocation>
    <subcellularLocation>
        <location evidence="3">Membrane</location>
    </subcellularLocation>
    <subcellularLocation>
        <location evidence="1">Mitochondrion</location>
    </subcellularLocation>
</comment>
<dbReference type="SUPFAM" id="SSF53474">
    <property type="entry name" value="alpha/beta-Hydrolases"/>
    <property type="match status" value="1"/>
</dbReference>
<evidence type="ECO:0000313" key="8">
    <source>
        <dbReference type="EMBL" id="CAD6995259.1"/>
    </source>
</evidence>